<gene>
    <name evidence="2" type="ORF">Amal_02359</name>
</gene>
<evidence type="ECO:0000256" key="1">
    <source>
        <dbReference type="SAM" id="Phobius"/>
    </source>
</evidence>
<comment type="caution">
    <text evidence="2">The sequence shown here is derived from an EMBL/GenBank/DDBJ whole genome shotgun (WGS) entry which is preliminary data.</text>
</comment>
<keyword evidence="1" id="KW-0812">Transmembrane</keyword>
<dbReference type="AlphaFoldDB" id="A0A177GB36"/>
<dbReference type="Proteomes" id="UP000077349">
    <property type="component" value="Unassembled WGS sequence"/>
</dbReference>
<sequence>MPQSLARSLGFAPLVPLWALVALGILAVVLCGYALFRRTKGAFFRLAAMLSVLVWLAGPQRLHESWHVLPETALLLVDQSPSMSVGQRAAIARQTASTLAQAHTDGLNLRTVTVRNSGHNGTRLFDALEQAAADVPPDQLAGAVMITDGQVADIPASVPDRLRPTTPEGKHLTLPLHVLLPAKGEETDRQLRILQAPPYAIVGQPAKLRVQVDDSGPGTTPGTQADVTLRVNGEDPVVIPVRTGSPQDISLPVPHPGQMLVSLSVAPLEGEVSQLNNQSVTHITGIRDRLRVLLISGTPNQGERVWRRLLKADPSVDLIHFTILRPPDKDDGTPLSDLALIAFPVRELFQDKIDQFDLIILDGFENRNILPHAYLNNIANFVRKGGGLLLTGGPEFVGPGTLQDTPVGDILPAHVPSEGGMVEQRFRPKLTAEGRRHPVTAALPGAPPQNSSADTAQTIPGQWGPWYRALKPDSTHGQTLMSGPDNAPLLVLDHVDQGRVALLLSDQIWLWSRGEGGGGPQAELLRRISHWLMKEPELEEEQLTAAIAGGELTVTRRSTADAAQKSVTVTPPGSPAISLALKPPAEDAGNKEDAAGLSVGRMQADKPGIWQVDDGTHKAFAAPVQPDPQEFADLRATATRISSVVSASGGGVFWTGDNSASPRIPSLRLADGSTLHGADWIGFPHRNAHVVTGKSATPLLPAWLMLGSVALPAVCRLVAGRTTLNTVFLSARTRV</sequence>
<dbReference type="SUPFAM" id="SSF52317">
    <property type="entry name" value="Class I glutamine amidotransferase-like"/>
    <property type="match status" value="1"/>
</dbReference>
<organism evidence="2 3">
    <name type="scientific">Acetobacter malorum</name>
    <dbReference type="NCBI Taxonomy" id="178901"/>
    <lineage>
        <taxon>Bacteria</taxon>
        <taxon>Pseudomonadati</taxon>
        <taxon>Pseudomonadota</taxon>
        <taxon>Alphaproteobacteria</taxon>
        <taxon>Acetobacterales</taxon>
        <taxon>Acetobacteraceae</taxon>
        <taxon>Acetobacter</taxon>
    </lineage>
</organism>
<dbReference type="PATRIC" id="fig|178901.16.peg.2513"/>
<proteinExistence type="predicted"/>
<reference evidence="2 3" key="1">
    <citation type="submission" date="2016-03" db="EMBL/GenBank/DDBJ databases">
        <title>Draft genome sequence of Acetobacter malorum CECT 7742, a strain isolated from strawberry vinegar.</title>
        <authorList>
            <person name="Sainz F."/>
            <person name="Mas A."/>
            <person name="Torija M.J."/>
        </authorList>
    </citation>
    <scope>NUCLEOTIDE SEQUENCE [LARGE SCALE GENOMIC DNA]</scope>
    <source>
        <strain evidence="2 3">CECT 7742</strain>
    </source>
</reference>
<keyword evidence="1" id="KW-1133">Transmembrane helix</keyword>
<protein>
    <submittedName>
        <fullName evidence="2">Threonine dehydrogenase-dependent dehydrogenase</fullName>
    </submittedName>
</protein>
<dbReference type="EMBL" id="LVHD01000018">
    <property type="protein sequence ID" value="OAG76585.1"/>
    <property type="molecule type" value="Genomic_DNA"/>
</dbReference>
<evidence type="ECO:0000313" key="3">
    <source>
        <dbReference type="Proteomes" id="UP000077349"/>
    </source>
</evidence>
<dbReference type="eggNOG" id="COG5426">
    <property type="taxonomic scope" value="Bacteria"/>
</dbReference>
<feature type="transmembrane region" description="Helical" evidence="1">
    <location>
        <begin position="15"/>
        <end position="35"/>
    </location>
</feature>
<evidence type="ECO:0000313" key="2">
    <source>
        <dbReference type="EMBL" id="OAG76585.1"/>
    </source>
</evidence>
<keyword evidence="1" id="KW-0472">Membrane</keyword>
<dbReference type="PANTHER" id="PTHR37947:SF1">
    <property type="entry name" value="BLL2462 PROTEIN"/>
    <property type="match status" value="1"/>
</dbReference>
<dbReference type="PANTHER" id="PTHR37947">
    <property type="entry name" value="BLL2462 PROTEIN"/>
    <property type="match status" value="1"/>
</dbReference>
<name>A0A177GB36_9PROT</name>
<feature type="transmembrane region" description="Helical" evidence="1">
    <location>
        <begin position="42"/>
        <end position="58"/>
    </location>
</feature>
<dbReference type="Gene3D" id="3.40.50.880">
    <property type="match status" value="1"/>
</dbReference>
<accession>A0A177GB36</accession>
<dbReference type="STRING" id="178901.AmDm5_2448"/>
<dbReference type="InterPro" id="IPR029062">
    <property type="entry name" value="Class_I_gatase-like"/>
</dbReference>